<organism evidence="1 2">
    <name type="scientific">Streptomyces lasalocidi</name>
    <name type="common">Streptomyces lasaliensis</name>
    <dbReference type="NCBI Taxonomy" id="324833"/>
    <lineage>
        <taxon>Bacteria</taxon>
        <taxon>Bacillati</taxon>
        <taxon>Actinomycetota</taxon>
        <taxon>Actinomycetes</taxon>
        <taxon>Kitasatosporales</taxon>
        <taxon>Streptomycetaceae</taxon>
        <taxon>Streptomyces</taxon>
    </lineage>
</organism>
<proteinExistence type="predicted"/>
<dbReference type="EMBL" id="SZNQ01000001">
    <property type="protein sequence ID" value="TKS98687.1"/>
    <property type="molecule type" value="Genomic_DNA"/>
</dbReference>
<sequence>MAIDFVALHEPLVEWVYEQTAADSAEYVTITAFGEQHGLDEQQTFRLLLTCKEWGLLSDRWATMGDPAANLTPRGMQWVQERRRRRADPRARSVTARRGLLTWLWEQKNDGAGYPIVEGVLQSPHSLHEGERLTPEEIDRASAYLLAKALITGNKTDQTEGPVRAEITAEGQDCVEHFDGDVSAYERRNSTGNTTFNIGENTGNIAANSRDFTMNATTNKDGIDPAAVVMLARALRQAAPALELPEEDALEFTQLATRLETEAANGSPDPSRLQRWGGSIIGILNSPVVSGALGSVLAAYTGTVLPGLPPA</sequence>
<dbReference type="Proteomes" id="UP000305929">
    <property type="component" value="Unassembled WGS sequence"/>
</dbReference>
<dbReference type="OrthoDB" id="3987487at2"/>
<name>A0A4U5WAI1_STRLS</name>
<evidence type="ECO:0000313" key="2">
    <source>
        <dbReference type="Proteomes" id="UP000305929"/>
    </source>
</evidence>
<dbReference type="RefSeq" id="WP_137304597.1">
    <property type="nucleotide sequence ID" value="NZ_SZNQ01000001.1"/>
</dbReference>
<comment type="caution">
    <text evidence="1">The sequence shown here is derived from an EMBL/GenBank/DDBJ whole genome shotgun (WGS) entry which is preliminary data.</text>
</comment>
<dbReference type="AlphaFoldDB" id="A0A4U5WAI1"/>
<accession>A0A4U5WAI1</accession>
<reference evidence="1 2" key="1">
    <citation type="submission" date="2019-04" db="EMBL/GenBank/DDBJ databases">
        <title>Streptomyces lasaliensis sp. nov., an Actinomycete isolated from soil which produces the polyether antibiotic lasalocid.</title>
        <authorList>
            <person name="Erwin G."/>
            <person name="Haber C."/>
        </authorList>
    </citation>
    <scope>NUCLEOTIDE SEQUENCE [LARGE SCALE GENOMIC DNA]</scope>
    <source>
        <strain evidence="1 2">X-537</strain>
    </source>
</reference>
<keyword evidence="2" id="KW-1185">Reference proteome</keyword>
<protein>
    <submittedName>
        <fullName evidence="1">Uncharacterized protein</fullName>
    </submittedName>
</protein>
<evidence type="ECO:0000313" key="1">
    <source>
        <dbReference type="EMBL" id="TKS98687.1"/>
    </source>
</evidence>
<gene>
    <name evidence="1" type="ORF">E4U91_00010</name>
</gene>